<accession>A0A7S1KN48</accession>
<keyword evidence="2" id="KW-0802">TPR repeat</keyword>
<dbReference type="Pfam" id="PF13432">
    <property type="entry name" value="TPR_16"/>
    <property type="match status" value="1"/>
</dbReference>
<name>A0A7S1KN48_9EUKA</name>
<comment type="similarity">
    <text evidence="1">Belongs to the sel-1 family.</text>
</comment>
<dbReference type="SUPFAM" id="SSF48452">
    <property type="entry name" value="TPR-like"/>
    <property type="match status" value="1"/>
</dbReference>
<dbReference type="InterPro" id="IPR019734">
    <property type="entry name" value="TPR_rpt"/>
</dbReference>
<dbReference type="EMBL" id="HBGD01002543">
    <property type="protein sequence ID" value="CAD9078887.1"/>
    <property type="molecule type" value="Transcribed_RNA"/>
</dbReference>
<evidence type="ECO:0000313" key="4">
    <source>
        <dbReference type="EMBL" id="CAD9078887.1"/>
    </source>
</evidence>
<dbReference type="SUPFAM" id="SSF81901">
    <property type="entry name" value="HCP-like"/>
    <property type="match status" value="1"/>
</dbReference>
<feature type="region of interest" description="Disordered" evidence="3">
    <location>
        <begin position="44"/>
        <end position="187"/>
    </location>
</feature>
<dbReference type="PANTHER" id="PTHR11102">
    <property type="entry name" value="SEL-1-LIKE PROTEIN"/>
    <property type="match status" value="1"/>
</dbReference>
<dbReference type="AlphaFoldDB" id="A0A7S1KN48"/>
<dbReference type="InterPro" id="IPR006597">
    <property type="entry name" value="Sel1-like"/>
</dbReference>
<feature type="compositionally biased region" description="Low complexity" evidence="3">
    <location>
        <begin position="234"/>
        <end position="245"/>
    </location>
</feature>
<feature type="region of interest" description="Disordered" evidence="3">
    <location>
        <begin position="227"/>
        <end position="249"/>
    </location>
</feature>
<evidence type="ECO:0000256" key="3">
    <source>
        <dbReference type="SAM" id="MobiDB-lite"/>
    </source>
</evidence>
<dbReference type="InterPro" id="IPR011990">
    <property type="entry name" value="TPR-like_helical_dom_sf"/>
</dbReference>
<gene>
    <name evidence="4" type="ORF">PCOS0759_LOCUS2119</name>
</gene>
<dbReference type="Pfam" id="PF13181">
    <property type="entry name" value="TPR_8"/>
    <property type="match status" value="1"/>
</dbReference>
<dbReference type="Gene3D" id="1.25.40.10">
    <property type="entry name" value="Tetratricopeptide repeat domain"/>
    <property type="match status" value="1"/>
</dbReference>
<reference evidence="4" key="1">
    <citation type="submission" date="2021-01" db="EMBL/GenBank/DDBJ databases">
        <authorList>
            <person name="Corre E."/>
            <person name="Pelletier E."/>
            <person name="Niang G."/>
            <person name="Scheremetjew M."/>
            <person name="Finn R."/>
            <person name="Kale V."/>
            <person name="Holt S."/>
            <person name="Cochrane G."/>
            <person name="Meng A."/>
            <person name="Brown T."/>
            <person name="Cohen L."/>
        </authorList>
    </citation>
    <scope>NUCLEOTIDE SEQUENCE</scope>
    <source>
        <strain evidence="4">WS</strain>
    </source>
</reference>
<evidence type="ECO:0000256" key="2">
    <source>
        <dbReference type="PROSITE-ProRule" id="PRU00339"/>
    </source>
</evidence>
<dbReference type="PROSITE" id="PS50005">
    <property type="entry name" value="TPR"/>
    <property type="match status" value="1"/>
</dbReference>
<dbReference type="Pfam" id="PF08238">
    <property type="entry name" value="Sel1"/>
    <property type="match status" value="2"/>
</dbReference>
<dbReference type="SMART" id="SM00028">
    <property type="entry name" value="TPR"/>
    <property type="match status" value="3"/>
</dbReference>
<organism evidence="4">
    <name type="scientific">Percolomonas cosmopolitus</name>
    <dbReference type="NCBI Taxonomy" id="63605"/>
    <lineage>
        <taxon>Eukaryota</taxon>
        <taxon>Discoba</taxon>
        <taxon>Heterolobosea</taxon>
        <taxon>Tetramitia</taxon>
        <taxon>Eutetramitia</taxon>
        <taxon>Percolomonadidae</taxon>
        <taxon>Percolomonas</taxon>
    </lineage>
</organism>
<evidence type="ECO:0000256" key="1">
    <source>
        <dbReference type="ARBA" id="ARBA00038101"/>
    </source>
</evidence>
<feature type="compositionally biased region" description="Polar residues" evidence="3">
    <location>
        <begin position="71"/>
        <end position="90"/>
    </location>
</feature>
<feature type="compositionally biased region" description="Basic residues" evidence="3">
    <location>
        <begin position="91"/>
        <end position="101"/>
    </location>
</feature>
<feature type="compositionally biased region" description="Low complexity" evidence="3">
    <location>
        <begin position="123"/>
        <end position="175"/>
    </location>
</feature>
<feature type="compositionally biased region" description="Polar residues" evidence="3">
    <location>
        <begin position="102"/>
        <end position="122"/>
    </location>
</feature>
<dbReference type="InterPro" id="IPR050767">
    <property type="entry name" value="Sel1_AlgK"/>
</dbReference>
<dbReference type="SMART" id="SM00671">
    <property type="entry name" value="SEL1"/>
    <property type="match status" value="3"/>
</dbReference>
<protein>
    <submittedName>
        <fullName evidence="4">Uncharacterized protein</fullName>
    </submittedName>
</protein>
<feature type="repeat" description="TPR" evidence="2">
    <location>
        <begin position="402"/>
        <end position="435"/>
    </location>
</feature>
<sequence>MPSLSLLKLSLSDIKTPHKWILSQLDSPQSPSQKVLTEQRRLLRLSSSNASSDDDGVPSSTGTHCRHHHLPSSSLAHQSMTESRDASVSSVHRRYMRRHRTPSSMRSTMVDDSTMSSQSGSILQRRSPRVQSRVSARSRSTSLRANIIAPSSLVQSSHSTSSHSVSTPSLSSRSQVGPPQRDFSVVHTSSSCSINGISNTAISSSVNAEPTTSPSLSVDAIGGGAHRRLEEDSTSSPSHTKPSSHGVFRRKQAKYDKIYNQACQLYSSKQYSEAFHLFRKIATRHAKAAYNCANMCRDGLGMESTTSHDEYGRCLECLRNRQLSADSITPLPPIHGSQVQCAHHKSNRSQKNIKEAIKYYTCAIKLDNHPRAMFNLANLYRERGKLDKAISLYKRACMEKHERSWTKLGNIYIAKRKYRKARKCYEKGIEFGHASAWRNMGICFEKGLGVKEDLLMARELYEEATRRQAHQADFLLQSCEKKILSNQTCVGMI</sequence>
<dbReference type="PANTHER" id="PTHR11102:SF160">
    <property type="entry name" value="ERAD-ASSOCIATED E3 UBIQUITIN-PROTEIN LIGASE COMPONENT HRD3"/>
    <property type="match status" value="1"/>
</dbReference>
<proteinExistence type="inferred from homology"/>